<proteinExistence type="predicted"/>
<evidence type="ECO:0000256" key="6">
    <source>
        <dbReference type="SAM" id="MobiDB-lite"/>
    </source>
</evidence>
<dbReference type="GO" id="GO:0005634">
    <property type="term" value="C:nucleus"/>
    <property type="evidence" value="ECO:0007669"/>
    <property type="project" value="UniProtKB-SubCell"/>
</dbReference>
<dbReference type="PANTHER" id="PTHR47573">
    <property type="entry name" value="PROTEIN AF-9 HOMOLOG"/>
    <property type="match status" value="1"/>
</dbReference>
<dbReference type="GO" id="GO:0000785">
    <property type="term" value="C:chromatin"/>
    <property type="evidence" value="ECO:0007669"/>
    <property type="project" value="UniProtKB-ARBA"/>
</dbReference>
<evidence type="ECO:0000313" key="8">
    <source>
        <dbReference type="EMBL" id="KAH6693696.1"/>
    </source>
</evidence>
<evidence type="ECO:0000313" key="9">
    <source>
        <dbReference type="Proteomes" id="UP000770015"/>
    </source>
</evidence>
<keyword evidence="2" id="KW-0805">Transcription regulation</keyword>
<gene>
    <name evidence="8" type="ORF">F5X68DRAFT_248098</name>
</gene>
<evidence type="ECO:0000256" key="4">
    <source>
        <dbReference type="ARBA" id="ARBA00023242"/>
    </source>
</evidence>
<evidence type="ECO:0000259" key="7">
    <source>
        <dbReference type="PROSITE" id="PS51037"/>
    </source>
</evidence>
<feature type="region of interest" description="Disordered" evidence="6">
    <location>
        <begin position="170"/>
        <end position="208"/>
    </location>
</feature>
<name>A0A9P9ABR6_9PEZI</name>
<sequence>MAPSNALGKRVKGTQITRPFIYGTTARPFHPQHNPKPAGVPDDHTHSWQVFVMGADNVDLTYWLRRVQFKLHESIPSPLRNIDGEPGKPFTVNETGWGEFEITIKLYYASESGEKPQTLYHHLRLHPYGRTEEEKEEMRSGTGEVRAWVYEEQVFNEPFEAFYDTLTSGAHPKGHPGGAAAATGGKGGKGGAKAKPIPPLPQPPGSRAAVPVTDVWERTALIPTSSKDGCDFSRDTEALEIKKLKDAQDKVQAMCRKMLDELKEKEAELAALKAENSGTAQTAQQGEAATKS</sequence>
<dbReference type="Pfam" id="PF03366">
    <property type="entry name" value="YEATS"/>
    <property type="match status" value="1"/>
</dbReference>
<keyword evidence="4 5" id="KW-0539">Nucleus</keyword>
<comment type="caution">
    <text evidence="8">The sequence shown here is derived from an EMBL/GenBank/DDBJ whole genome shotgun (WGS) entry which is preliminary data.</text>
</comment>
<dbReference type="InterPro" id="IPR005033">
    <property type="entry name" value="YEATS"/>
</dbReference>
<feature type="region of interest" description="Disordered" evidence="6">
    <location>
        <begin position="273"/>
        <end position="292"/>
    </location>
</feature>
<reference evidence="8" key="1">
    <citation type="journal article" date="2021" name="Nat. Commun.">
        <title>Genetic determinants of endophytism in the Arabidopsis root mycobiome.</title>
        <authorList>
            <person name="Mesny F."/>
            <person name="Miyauchi S."/>
            <person name="Thiergart T."/>
            <person name="Pickel B."/>
            <person name="Atanasova L."/>
            <person name="Karlsson M."/>
            <person name="Huettel B."/>
            <person name="Barry K.W."/>
            <person name="Haridas S."/>
            <person name="Chen C."/>
            <person name="Bauer D."/>
            <person name="Andreopoulos W."/>
            <person name="Pangilinan J."/>
            <person name="LaButti K."/>
            <person name="Riley R."/>
            <person name="Lipzen A."/>
            <person name="Clum A."/>
            <person name="Drula E."/>
            <person name="Henrissat B."/>
            <person name="Kohler A."/>
            <person name="Grigoriev I.V."/>
            <person name="Martin F.M."/>
            <person name="Hacquard S."/>
        </authorList>
    </citation>
    <scope>NUCLEOTIDE SEQUENCE</scope>
    <source>
        <strain evidence="8">MPI-SDFR-AT-0117</strain>
    </source>
</reference>
<comment type="subcellular location">
    <subcellularLocation>
        <location evidence="5">Nucleus</location>
    </subcellularLocation>
</comment>
<dbReference type="AlphaFoldDB" id="A0A9P9ABR6"/>
<evidence type="ECO:0000256" key="5">
    <source>
        <dbReference type="PROSITE-ProRule" id="PRU00376"/>
    </source>
</evidence>
<feature type="domain" description="YEATS" evidence="7">
    <location>
        <begin position="10"/>
        <end position="169"/>
    </location>
</feature>
<dbReference type="Proteomes" id="UP000770015">
    <property type="component" value="Unassembled WGS sequence"/>
</dbReference>
<dbReference type="GO" id="GO:0006355">
    <property type="term" value="P:regulation of DNA-templated transcription"/>
    <property type="evidence" value="ECO:0007669"/>
    <property type="project" value="InterPro"/>
</dbReference>
<keyword evidence="9" id="KW-1185">Reference proteome</keyword>
<evidence type="ECO:0000256" key="1">
    <source>
        <dbReference type="ARBA" id="ARBA00022408"/>
    </source>
</evidence>
<evidence type="ECO:0000256" key="3">
    <source>
        <dbReference type="ARBA" id="ARBA00023163"/>
    </source>
</evidence>
<dbReference type="CDD" id="cd16908">
    <property type="entry name" value="YEATS_Yaf9_like"/>
    <property type="match status" value="1"/>
</dbReference>
<keyword evidence="3" id="KW-0804">Transcription</keyword>
<protein>
    <recommendedName>
        <fullName evidence="1">Protein AF-9 homolog</fullName>
    </recommendedName>
</protein>
<dbReference type="EMBL" id="JAGSXJ010000003">
    <property type="protein sequence ID" value="KAH6693696.1"/>
    <property type="molecule type" value="Genomic_DNA"/>
</dbReference>
<dbReference type="PANTHER" id="PTHR47573:SF1">
    <property type="entry name" value="PROTEIN AF-9 HOMOLOG"/>
    <property type="match status" value="1"/>
</dbReference>
<evidence type="ECO:0000256" key="2">
    <source>
        <dbReference type="ARBA" id="ARBA00023015"/>
    </source>
</evidence>
<dbReference type="PROSITE" id="PS51037">
    <property type="entry name" value="YEATS"/>
    <property type="match status" value="1"/>
</dbReference>
<dbReference type="OrthoDB" id="16041at2759"/>
<organism evidence="8 9">
    <name type="scientific">Plectosphaerella plurivora</name>
    <dbReference type="NCBI Taxonomy" id="936078"/>
    <lineage>
        <taxon>Eukaryota</taxon>
        <taxon>Fungi</taxon>
        <taxon>Dikarya</taxon>
        <taxon>Ascomycota</taxon>
        <taxon>Pezizomycotina</taxon>
        <taxon>Sordariomycetes</taxon>
        <taxon>Hypocreomycetidae</taxon>
        <taxon>Glomerellales</taxon>
        <taxon>Plectosphaerellaceae</taxon>
        <taxon>Plectosphaerella</taxon>
    </lineage>
</organism>
<dbReference type="Gene3D" id="2.60.40.1970">
    <property type="entry name" value="YEATS domain"/>
    <property type="match status" value="1"/>
</dbReference>
<dbReference type="InterPro" id="IPR038704">
    <property type="entry name" value="YEAST_sf"/>
</dbReference>
<accession>A0A9P9ABR6</accession>
<dbReference type="InterPro" id="IPR055129">
    <property type="entry name" value="YEATS_dom"/>
</dbReference>